<evidence type="ECO:0000256" key="6">
    <source>
        <dbReference type="ARBA" id="ARBA00023004"/>
    </source>
</evidence>
<dbReference type="InterPro" id="IPR000531">
    <property type="entry name" value="Beta-barrel_TonB"/>
</dbReference>
<evidence type="ECO:0000256" key="1">
    <source>
        <dbReference type="ARBA" id="ARBA00004571"/>
    </source>
</evidence>
<keyword evidence="10 11" id="KW-0998">Cell outer membrane</keyword>
<keyword evidence="7" id="KW-0406">Ion transport</keyword>
<keyword evidence="6" id="KW-0408">Iron</keyword>
<keyword evidence="9 11" id="KW-0472">Membrane</keyword>
<reference evidence="16" key="1">
    <citation type="submission" date="2019-02" db="EMBL/GenBank/DDBJ databases">
        <authorList>
            <person name="Li S.-H."/>
        </authorList>
    </citation>
    <scope>NUCLEOTIDE SEQUENCE</scope>
    <source>
        <strain evidence="16">IMCC8485</strain>
    </source>
</reference>
<keyword evidence="2 11" id="KW-0813">Transport</keyword>
<dbReference type="InterPro" id="IPR039426">
    <property type="entry name" value="TonB-dep_rcpt-like"/>
</dbReference>
<dbReference type="PROSITE" id="PS52016">
    <property type="entry name" value="TONB_DEPENDENT_REC_3"/>
    <property type="match status" value="1"/>
</dbReference>
<comment type="caution">
    <text evidence="16">The sequence shown here is derived from an EMBL/GenBank/DDBJ whole genome shotgun (WGS) entry which is preliminary data.</text>
</comment>
<dbReference type="EMBL" id="SHNP01000001">
    <property type="protein sequence ID" value="MCX2972810.1"/>
    <property type="molecule type" value="Genomic_DNA"/>
</dbReference>
<evidence type="ECO:0000256" key="13">
    <source>
        <dbReference type="SAM" id="SignalP"/>
    </source>
</evidence>
<organism evidence="16 17">
    <name type="scientific">Candidatus Seongchinamella marina</name>
    <dbReference type="NCBI Taxonomy" id="2518990"/>
    <lineage>
        <taxon>Bacteria</taxon>
        <taxon>Pseudomonadati</taxon>
        <taxon>Pseudomonadota</taxon>
        <taxon>Gammaproteobacteria</taxon>
        <taxon>Cellvibrionales</taxon>
        <taxon>Halieaceae</taxon>
        <taxon>Seongchinamella</taxon>
    </lineage>
</organism>
<evidence type="ECO:0000256" key="8">
    <source>
        <dbReference type="ARBA" id="ARBA00023077"/>
    </source>
</evidence>
<evidence type="ECO:0000256" key="2">
    <source>
        <dbReference type="ARBA" id="ARBA00022448"/>
    </source>
</evidence>
<feature type="signal peptide" evidence="13">
    <location>
        <begin position="1"/>
        <end position="31"/>
    </location>
</feature>
<feature type="domain" description="TonB-dependent receptor-like beta-barrel" evidence="14">
    <location>
        <begin position="277"/>
        <end position="778"/>
    </location>
</feature>
<evidence type="ECO:0000313" key="17">
    <source>
        <dbReference type="Proteomes" id="UP001143307"/>
    </source>
</evidence>
<keyword evidence="8 12" id="KW-0798">TonB box</keyword>
<evidence type="ECO:0000256" key="9">
    <source>
        <dbReference type="ARBA" id="ARBA00023136"/>
    </source>
</evidence>
<evidence type="ECO:0000256" key="5">
    <source>
        <dbReference type="ARBA" id="ARBA00022692"/>
    </source>
</evidence>
<accession>A0ABT3SS86</accession>
<dbReference type="Gene3D" id="2.40.170.20">
    <property type="entry name" value="TonB-dependent receptor, beta-barrel domain"/>
    <property type="match status" value="1"/>
</dbReference>
<comment type="similarity">
    <text evidence="11 12">Belongs to the TonB-dependent receptor family.</text>
</comment>
<dbReference type="InterPro" id="IPR012910">
    <property type="entry name" value="Plug_dom"/>
</dbReference>
<protein>
    <recommendedName>
        <fullName evidence="18">TonB-dependent receptor</fullName>
    </recommendedName>
</protein>
<evidence type="ECO:0000256" key="7">
    <source>
        <dbReference type="ARBA" id="ARBA00023065"/>
    </source>
</evidence>
<evidence type="ECO:0000256" key="11">
    <source>
        <dbReference type="PROSITE-ProRule" id="PRU01360"/>
    </source>
</evidence>
<keyword evidence="4" id="KW-0410">Iron transport</keyword>
<sequence>MRTRMNANSKKRLALALAAATAGLAASAASAQMVLEEVVVVANRVESNLMETATAVTAFDSGMRDQLGIENAQDISARTPSLTIAPSRISIRGIGRPTVALGSDPGVGLYWDGVYNTENDVFSYSNFLDIDRIEVLRGPQGTLYGRNSIGGAINFISKQPTQEWGGKIVAELGNYDSYILQGIASGPVTDKLSVLAALSKIERKEGFQQDVDSGRDYDLAESTYGTVAFTHDTTDRWSNSLKVYTRDGSTTPENPYVLDAFSTDFIPIVNDVETGTQLNFGGFFPGESFVNTLQGMTRDNPALRNEKDVSIDRKPFVDNERDSAIFISDYDADSFALKYTFGYSKFEYASDYDADLIRAEDSGLDWSQLELAPGLPVSLLTGYTFTPADTTRPFSQESTFTSHELQFISDFDGDINFIGGLYYYDSEEDQALAFIEHNQELRETYAVLATFVGSGPVPVDLEDGYLFRGEAAIETTSYAAYGQMNWDMTLDTILTLGLRYTYDEKDASDNYFVQWVGDPDDPTVYRDIKDDWNKVTWRVGVDHFFNDDHFVYGFAATGYRSGGFNLMTPTGADQVGAVDPEDLLSFEIGYKGTFWDQRLNLTTAVYLYDYEDLQVLRSDIVEGVPLTVYENAEEAEAWGVEMELVALLTEGLTFSMAASYNDTEYKDFSSVDNEACSLGPLREGNSQDLLCTEAQDLAGNSFPLTPETSFSANLIYDWEMLSLNWMATTSYLYTDEQYTSLFNNDDYDLLDSYDRWDARLSAGSTDLTWEVTAYVKNINDDREVFFKGRPSTINDTTGYDLTAPRTYGLRLTYNF</sequence>
<evidence type="ECO:0008006" key="18">
    <source>
        <dbReference type="Google" id="ProtNLM"/>
    </source>
</evidence>
<dbReference type="PANTHER" id="PTHR32552:SF81">
    <property type="entry name" value="TONB-DEPENDENT OUTER MEMBRANE RECEPTOR"/>
    <property type="match status" value="1"/>
</dbReference>
<evidence type="ECO:0000256" key="10">
    <source>
        <dbReference type="ARBA" id="ARBA00023237"/>
    </source>
</evidence>
<dbReference type="Pfam" id="PF00593">
    <property type="entry name" value="TonB_dep_Rec_b-barrel"/>
    <property type="match status" value="1"/>
</dbReference>
<evidence type="ECO:0000259" key="14">
    <source>
        <dbReference type="Pfam" id="PF00593"/>
    </source>
</evidence>
<evidence type="ECO:0000256" key="12">
    <source>
        <dbReference type="RuleBase" id="RU003357"/>
    </source>
</evidence>
<comment type="subcellular location">
    <subcellularLocation>
        <location evidence="1 11">Cell outer membrane</location>
        <topology evidence="1 11">Multi-pass membrane protein</topology>
    </subcellularLocation>
</comment>
<evidence type="ECO:0000256" key="3">
    <source>
        <dbReference type="ARBA" id="ARBA00022452"/>
    </source>
</evidence>
<feature type="chain" id="PRO_5047255122" description="TonB-dependent receptor" evidence="13">
    <location>
        <begin position="32"/>
        <end position="815"/>
    </location>
</feature>
<keyword evidence="17" id="KW-1185">Reference proteome</keyword>
<evidence type="ECO:0000259" key="15">
    <source>
        <dbReference type="Pfam" id="PF07715"/>
    </source>
</evidence>
<feature type="domain" description="TonB-dependent receptor plug" evidence="15">
    <location>
        <begin position="49"/>
        <end position="152"/>
    </location>
</feature>
<proteinExistence type="inferred from homology"/>
<evidence type="ECO:0000313" key="16">
    <source>
        <dbReference type="EMBL" id="MCX2972810.1"/>
    </source>
</evidence>
<dbReference type="SUPFAM" id="SSF56935">
    <property type="entry name" value="Porins"/>
    <property type="match status" value="1"/>
</dbReference>
<dbReference type="InterPro" id="IPR036942">
    <property type="entry name" value="Beta-barrel_TonB_sf"/>
</dbReference>
<name>A0ABT3SS86_9GAMM</name>
<dbReference type="Proteomes" id="UP001143307">
    <property type="component" value="Unassembled WGS sequence"/>
</dbReference>
<evidence type="ECO:0000256" key="4">
    <source>
        <dbReference type="ARBA" id="ARBA00022496"/>
    </source>
</evidence>
<dbReference type="PANTHER" id="PTHR32552">
    <property type="entry name" value="FERRICHROME IRON RECEPTOR-RELATED"/>
    <property type="match status" value="1"/>
</dbReference>
<dbReference type="Pfam" id="PF07715">
    <property type="entry name" value="Plug"/>
    <property type="match status" value="1"/>
</dbReference>
<keyword evidence="5 11" id="KW-0812">Transmembrane</keyword>
<keyword evidence="13" id="KW-0732">Signal</keyword>
<keyword evidence="3 11" id="KW-1134">Transmembrane beta strand</keyword>
<gene>
    <name evidence="16" type="ORF">EYC87_04325</name>
</gene>